<name>A0ABQ1YXJ9_9BACT</name>
<comment type="caution">
    <text evidence="1">The sequence shown here is derived from an EMBL/GenBank/DDBJ whole genome shotgun (WGS) entry which is preliminary data.</text>
</comment>
<keyword evidence="2" id="KW-1185">Reference proteome</keyword>
<gene>
    <name evidence="1" type="ORF">GCM10007423_39210</name>
</gene>
<reference evidence="2" key="1">
    <citation type="journal article" date="2019" name="Int. J. Syst. Evol. Microbiol.">
        <title>The Global Catalogue of Microorganisms (GCM) 10K type strain sequencing project: providing services to taxonomists for standard genome sequencing and annotation.</title>
        <authorList>
            <consortium name="The Broad Institute Genomics Platform"/>
            <consortium name="The Broad Institute Genome Sequencing Center for Infectious Disease"/>
            <person name="Wu L."/>
            <person name="Ma J."/>
        </authorList>
    </citation>
    <scope>NUCLEOTIDE SEQUENCE [LARGE SCALE GENOMIC DNA]</scope>
    <source>
        <strain evidence="2">CGMCC 1.15288</strain>
    </source>
</reference>
<dbReference type="EMBL" id="BMIA01000003">
    <property type="protein sequence ID" value="GGH42535.1"/>
    <property type="molecule type" value="Genomic_DNA"/>
</dbReference>
<dbReference type="Proteomes" id="UP000600214">
    <property type="component" value="Unassembled WGS sequence"/>
</dbReference>
<accession>A0ABQ1YXJ9</accession>
<evidence type="ECO:0000313" key="2">
    <source>
        <dbReference type="Proteomes" id="UP000600214"/>
    </source>
</evidence>
<evidence type="ECO:0000313" key="1">
    <source>
        <dbReference type="EMBL" id="GGH42535.1"/>
    </source>
</evidence>
<proteinExistence type="predicted"/>
<sequence>MSYESSAEILGNDINALKEYFGTLYGQVLEAGHYSYDDRTGKWREFSPEEIFHITRIGRHIGYK</sequence>
<organism evidence="1 2">
    <name type="scientific">Dyadobacter endophyticus</name>
    <dbReference type="NCBI Taxonomy" id="1749036"/>
    <lineage>
        <taxon>Bacteria</taxon>
        <taxon>Pseudomonadati</taxon>
        <taxon>Bacteroidota</taxon>
        <taxon>Cytophagia</taxon>
        <taxon>Cytophagales</taxon>
        <taxon>Spirosomataceae</taxon>
        <taxon>Dyadobacter</taxon>
    </lineage>
</organism>
<protein>
    <submittedName>
        <fullName evidence="1">Uncharacterized protein</fullName>
    </submittedName>
</protein>